<organism evidence="1 2">
    <name type="scientific">Artomyces pyxidatus</name>
    <dbReference type="NCBI Taxonomy" id="48021"/>
    <lineage>
        <taxon>Eukaryota</taxon>
        <taxon>Fungi</taxon>
        <taxon>Dikarya</taxon>
        <taxon>Basidiomycota</taxon>
        <taxon>Agaricomycotina</taxon>
        <taxon>Agaricomycetes</taxon>
        <taxon>Russulales</taxon>
        <taxon>Auriscalpiaceae</taxon>
        <taxon>Artomyces</taxon>
    </lineage>
</organism>
<evidence type="ECO:0000313" key="1">
    <source>
        <dbReference type="EMBL" id="KAI0069154.1"/>
    </source>
</evidence>
<reference evidence="1" key="2">
    <citation type="journal article" date="2022" name="New Phytol.">
        <title>Evolutionary transition to the ectomycorrhizal habit in the genomes of a hyperdiverse lineage of mushroom-forming fungi.</title>
        <authorList>
            <person name="Looney B."/>
            <person name="Miyauchi S."/>
            <person name="Morin E."/>
            <person name="Drula E."/>
            <person name="Courty P.E."/>
            <person name="Kohler A."/>
            <person name="Kuo A."/>
            <person name="LaButti K."/>
            <person name="Pangilinan J."/>
            <person name="Lipzen A."/>
            <person name="Riley R."/>
            <person name="Andreopoulos W."/>
            <person name="He G."/>
            <person name="Johnson J."/>
            <person name="Nolan M."/>
            <person name="Tritt A."/>
            <person name="Barry K.W."/>
            <person name="Grigoriev I.V."/>
            <person name="Nagy L.G."/>
            <person name="Hibbett D."/>
            <person name="Henrissat B."/>
            <person name="Matheny P.B."/>
            <person name="Labbe J."/>
            <person name="Martin F.M."/>
        </authorList>
    </citation>
    <scope>NUCLEOTIDE SEQUENCE</scope>
    <source>
        <strain evidence="1">HHB10654</strain>
    </source>
</reference>
<keyword evidence="1" id="KW-0012">Acyltransferase</keyword>
<name>A0ACB8TL15_9AGAM</name>
<comment type="caution">
    <text evidence="1">The sequence shown here is derived from an EMBL/GenBank/DDBJ whole genome shotgun (WGS) entry which is preliminary data.</text>
</comment>
<proteinExistence type="predicted"/>
<dbReference type="Proteomes" id="UP000814140">
    <property type="component" value="Unassembled WGS sequence"/>
</dbReference>
<protein>
    <submittedName>
        <fullName evidence="1">Acyltransferase ChoActase/COT/CPT</fullName>
    </submittedName>
</protein>
<accession>A0ACB8TL15</accession>
<gene>
    <name evidence="1" type="ORF">BV25DRAFT_1874718</name>
</gene>
<sequence>MSRRSSSITAERGTPFLPRLPVPNLRLTLQKYVKSLEPLLQEEESRGGLPVSSALNSRQQWASEFENGVGSHLQQRLVGKSQLDKRSPRNWLDDNIWLKKAYHEWRSPLVINSNWWLAFFNDSSVPEDVLRGQSPSGTTGFNPWQIRRAAWLIHRTLEFKDRLQRQELYPDTTRTGIWFRENVAKMFYTCRIPQIGCDALSPQPSPSELSARKILVMVHDWFYAIEVYNEDLTAIGAPEIERRLRRVAWDAAQRLKFGEQAFPVGLLSSDDRDSWAKNLEYLLSLSPRNVDTFDTIKKSVIALSLDDHTYGISTADASTRPPIVESREEIDFHLHNIRSSRNARNRWFDKAFTFIVETNSRAGAMGEHSPCDALVPSIVAEYAIIENIDPAAFDHPIPSMVSNVGSGSGWERLDWITDDHVVRECDQAGARAQKLITDSDDSVLWFSDYGADWIKGVARLAPDAYVQMALQLAWYKTRGTFTATYETVLTRLFDRGRTETIRTLTSDSRAFVLTMVDPSTSLAERQQRLRRAIQTHTSLTREAATGKGIDRHLLGLCLMLQPGERSDLFEDPLFEQSQTWKLSTSGLSAGHLFRGTGFGASYQDGYGINYLSGPHIIKFGIESKHSCPETSTALFQAALSEALRDMRTVCSPESVEGNPPALARL</sequence>
<keyword evidence="2" id="KW-1185">Reference proteome</keyword>
<keyword evidence="1" id="KW-0808">Transferase</keyword>
<reference evidence="1" key="1">
    <citation type="submission" date="2021-03" db="EMBL/GenBank/DDBJ databases">
        <authorList>
            <consortium name="DOE Joint Genome Institute"/>
            <person name="Ahrendt S."/>
            <person name="Looney B.P."/>
            <person name="Miyauchi S."/>
            <person name="Morin E."/>
            <person name="Drula E."/>
            <person name="Courty P.E."/>
            <person name="Chicoki N."/>
            <person name="Fauchery L."/>
            <person name="Kohler A."/>
            <person name="Kuo A."/>
            <person name="Labutti K."/>
            <person name="Pangilinan J."/>
            <person name="Lipzen A."/>
            <person name="Riley R."/>
            <person name="Andreopoulos W."/>
            <person name="He G."/>
            <person name="Johnson J."/>
            <person name="Barry K.W."/>
            <person name="Grigoriev I.V."/>
            <person name="Nagy L."/>
            <person name="Hibbett D."/>
            <person name="Henrissat B."/>
            <person name="Matheny P.B."/>
            <person name="Labbe J."/>
            <person name="Martin F."/>
        </authorList>
    </citation>
    <scope>NUCLEOTIDE SEQUENCE</scope>
    <source>
        <strain evidence="1">HHB10654</strain>
    </source>
</reference>
<dbReference type="EMBL" id="MU277187">
    <property type="protein sequence ID" value="KAI0069154.1"/>
    <property type="molecule type" value="Genomic_DNA"/>
</dbReference>
<evidence type="ECO:0000313" key="2">
    <source>
        <dbReference type="Proteomes" id="UP000814140"/>
    </source>
</evidence>